<name>A0A517Z1E0_9PLAN</name>
<feature type="region of interest" description="Disordered" evidence="1">
    <location>
        <begin position="265"/>
        <end position="301"/>
    </location>
</feature>
<feature type="region of interest" description="Disordered" evidence="1">
    <location>
        <begin position="102"/>
        <end position="133"/>
    </location>
</feature>
<dbReference type="AlphaFoldDB" id="A0A517Z1E0"/>
<dbReference type="KEGG" id="mri:Mal4_05680"/>
<feature type="compositionally biased region" description="Basic and acidic residues" evidence="1">
    <location>
        <begin position="108"/>
        <end position="118"/>
    </location>
</feature>
<evidence type="ECO:0000313" key="2">
    <source>
        <dbReference type="EMBL" id="QDU36284.1"/>
    </source>
</evidence>
<protein>
    <submittedName>
        <fullName evidence="2">Uncharacterized protein</fullName>
    </submittedName>
</protein>
<gene>
    <name evidence="2" type="ORF">Mal4_05680</name>
</gene>
<proteinExistence type="predicted"/>
<keyword evidence="3" id="KW-1185">Reference proteome</keyword>
<organism evidence="2 3">
    <name type="scientific">Maioricimonas rarisocia</name>
    <dbReference type="NCBI Taxonomy" id="2528026"/>
    <lineage>
        <taxon>Bacteria</taxon>
        <taxon>Pseudomonadati</taxon>
        <taxon>Planctomycetota</taxon>
        <taxon>Planctomycetia</taxon>
        <taxon>Planctomycetales</taxon>
        <taxon>Planctomycetaceae</taxon>
        <taxon>Maioricimonas</taxon>
    </lineage>
</organism>
<accession>A0A517Z1E0</accession>
<reference evidence="2 3" key="1">
    <citation type="submission" date="2019-02" db="EMBL/GenBank/DDBJ databases">
        <title>Deep-cultivation of Planctomycetes and their phenomic and genomic characterization uncovers novel biology.</title>
        <authorList>
            <person name="Wiegand S."/>
            <person name="Jogler M."/>
            <person name="Boedeker C."/>
            <person name="Pinto D."/>
            <person name="Vollmers J."/>
            <person name="Rivas-Marin E."/>
            <person name="Kohn T."/>
            <person name="Peeters S.H."/>
            <person name="Heuer A."/>
            <person name="Rast P."/>
            <person name="Oberbeckmann S."/>
            <person name="Bunk B."/>
            <person name="Jeske O."/>
            <person name="Meyerdierks A."/>
            <person name="Storesund J.E."/>
            <person name="Kallscheuer N."/>
            <person name="Luecker S."/>
            <person name="Lage O.M."/>
            <person name="Pohl T."/>
            <person name="Merkel B.J."/>
            <person name="Hornburger P."/>
            <person name="Mueller R.-W."/>
            <person name="Bruemmer F."/>
            <person name="Labrenz M."/>
            <person name="Spormann A.M."/>
            <person name="Op den Camp H."/>
            <person name="Overmann J."/>
            <person name="Amann R."/>
            <person name="Jetten M.S.M."/>
            <person name="Mascher T."/>
            <person name="Medema M.H."/>
            <person name="Devos D.P."/>
            <person name="Kaster A.-K."/>
            <person name="Ovreas L."/>
            <person name="Rohde M."/>
            <person name="Galperin M.Y."/>
            <person name="Jogler C."/>
        </authorList>
    </citation>
    <scope>NUCLEOTIDE SEQUENCE [LARGE SCALE GENOMIC DNA]</scope>
    <source>
        <strain evidence="2 3">Mal4</strain>
    </source>
</reference>
<evidence type="ECO:0000256" key="1">
    <source>
        <dbReference type="SAM" id="MobiDB-lite"/>
    </source>
</evidence>
<sequence>MVTSVSAQASPECQLGDLLKGTVFIPELTLRARQDAFEGRLGLVPARSIQGRTGGVGCVTASQSFGNPPEVKVPRPGTSVTHQPHVTRVLVIIGASPAATAPYIPGGRGRDERSECSAHHRVAPVARQPGSRSDMVTSVSAQASPECQLGDFPRGTVLIPELTLRARQDAFEGRLGLVPARSIQGRTGGVGCVTASQSFGNPPEVKVPRPGTSVTHQPHVTRVLVIIGASPAATAPYMLRQAEPALHHSGAVTSLAQSHVTLAWTPSATPDVQPAPRPPRDPVTADPRPVRPAANARSSRA</sequence>
<evidence type="ECO:0000313" key="3">
    <source>
        <dbReference type="Proteomes" id="UP000320496"/>
    </source>
</evidence>
<dbReference type="EMBL" id="CP036275">
    <property type="protein sequence ID" value="QDU36284.1"/>
    <property type="molecule type" value="Genomic_DNA"/>
</dbReference>
<dbReference type="Proteomes" id="UP000320496">
    <property type="component" value="Chromosome"/>
</dbReference>